<dbReference type="PANTHER" id="PTHR30029">
    <property type="entry name" value="STAGE V SPORULATION PROTEIN R"/>
    <property type="match status" value="1"/>
</dbReference>
<evidence type="ECO:0000313" key="3">
    <source>
        <dbReference type="Proteomes" id="UP000242972"/>
    </source>
</evidence>
<dbReference type="Proteomes" id="UP000242972">
    <property type="component" value="Unassembled WGS sequence"/>
</dbReference>
<reference evidence="2 3" key="1">
    <citation type="journal article" date="2014" name="BMC Genomics">
        <title>Comparison of environmental and isolate Sulfobacillus genomes reveals diverse carbon, sulfur, nitrogen, and hydrogen metabolisms.</title>
        <authorList>
            <person name="Justice N.B."/>
            <person name="Norman A."/>
            <person name="Brown C.T."/>
            <person name="Singh A."/>
            <person name="Thomas B.C."/>
            <person name="Banfield J.F."/>
        </authorList>
    </citation>
    <scope>NUCLEOTIDE SEQUENCE [LARGE SCALE GENOMIC DNA]</scope>
    <source>
        <strain evidence="2">AMDSBA4</strain>
    </source>
</reference>
<feature type="domain" description="SpoVR protein-like N-terminal" evidence="1">
    <location>
        <begin position="6"/>
        <end position="160"/>
    </location>
</feature>
<dbReference type="EMBL" id="PXYW01000021">
    <property type="protein sequence ID" value="PSR33417.1"/>
    <property type="molecule type" value="Genomic_DNA"/>
</dbReference>
<feature type="domain" description="SpoVR protein-like N-terminal" evidence="1">
    <location>
        <begin position="172"/>
        <end position="281"/>
    </location>
</feature>
<organism evidence="2 3">
    <name type="scientific">Sulfobacillus benefaciens</name>
    <dbReference type="NCBI Taxonomy" id="453960"/>
    <lineage>
        <taxon>Bacteria</taxon>
        <taxon>Bacillati</taxon>
        <taxon>Bacillota</taxon>
        <taxon>Clostridia</taxon>
        <taxon>Eubacteriales</taxon>
        <taxon>Clostridiales Family XVII. Incertae Sedis</taxon>
        <taxon>Sulfobacillus</taxon>
    </lineage>
</organism>
<dbReference type="PANTHER" id="PTHR30029:SF2">
    <property type="entry name" value="STAGE V SPORULATION PROTEIN R"/>
    <property type="match status" value="1"/>
</dbReference>
<evidence type="ECO:0000313" key="2">
    <source>
        <dbReference type="EMBL" id="PSR33417.1"/>
    </source>
</evidence>
<gene>
    <name evidence="2" type="ORF">C7B46_10190</name>
</gene>
<accession>A0A2T2XG12</accession>
<dbReference type="AlphaFoldDB" id="A0A2T2XG12"/>
<comment type="caution">
    <text evidence="2">The sequence shown here is derived from an EMBL/GenBank/DDBJ whole genome shotgun (WGS) entry which is preliminary data.</text>
</comment>
<dbReference type="InterPro" id="IPR056174">
    <property type="entry name" value="SpoVR_N"/>
</dbReference>
<dbReference type="Pfam" id="PF04293">
    <property type="entry name" value="SpoVR"/>
    <property type="match status" value="2"/>
</dbReference>
<sequence>MLTPSKIRELLLRMSPVLESSGLEVPHIHFELVGKSSLSAIAAYSGMPTRFSHWSFGKSYHRMKTEHDYRLTQIYELVINSQPAYAFLDRETSPAQALLVLAHVAAHVDFFLHNRLFLTTAHDMVAQSAWHQRQFENWRRLYGKETVETLIDAAMILMDFTGESTLAAWANKPRNDDVLGYVAVHAPCLEPWEREALLLLRAEARYFWPQQLTKITNEGYATFWHLRILRQMALTAEEIWDVSRLHSKVLQAKAPQLNPYRLGLAIYQELERTQGLQAVWQTRNELDDLGLIRSGLHEHMTESAGLALFKSSEPDPEPHGAPFATLKTQLLRDLENAGIPHLTVNPDASGSDLVLIHHHDGRDLDFAILPYALEAVAKRLWRGRVILHTIQNRIARTVSHDGTHWLDSATG</sequence>
<evidence type="ECO:0000259" key="1">
    <source>
        <dbReference type="Pfam" id="PF04293"/>
    </source>
</evidence>
<proteinExistence type="predicted"/>
<name>A0A2T2XG12_9FIRM</name>
<protein>
    <submittedName>
        <fullName evidence="2">Stage V sporulation protein R</fullName>
    </submittedName>
</protein>
<dbReference type="InterPro" id="IPR007390">
    <property type="entry name" value="Spore_V_R"/>
</dbReference>